<dbReference type="EMBL" id="CP099489">
    <property type="protein sequence ID" value="USQ80469.1"/>
    <property type="molecule type" value="Genomic_DNA"/>
</dbReference>
<reference evidence="1" key="1">
    <citation type="submission" date="2022-06" db="EMBL/GenBank/DDBJ databases">
        <title>Ornithinimicrobium HY1793.</title>
        <authorList>
            <person name="Huang Y."/>
        </authorList>
    </citation>
    <scope>NUCLEOTIDE SEQUENCE</scope>
    <source>
        <strain evidence="1">HY1793</strain>
    </source>
</reference>
<proteinExistence type="predicted"/>
<accession>A0ABY4YUM0</accession>
<sequence length="69" mass="7419">MCYTVAPARFVDAWLTIGSLWTIRPPPIEGRGEVTVFPGHHGGFSVEDGPWPGQAGAFAVRLRDVLAQG</sequence>
<organism evidence="1 2">
    <name type="scientific">Ornithinimicrobium faecis</name>
    <dbReference type="NCBI Taxonomy" id="2934158"/>
    <lineage>
        <taxon>Bacteria</taxon>
        <taxon>Bacillati</taxon>
        <taxon>Actinomycetota</taxon>
        <taxon>Actinomycetes</taxon>
        <taxon>Micrococcales</taxon>
        <taxon>Ornithinimicrobiaceae</taxon>
        <taxon>Ornithinimicrobium</taxon>
    </lineage>
</organism>
<protein>
    <submittedName>
        <fullName evidence="1">Uncharacterized protein</fullName>
    </submittedName>
</protein>
<dbReference type="Proteomes" id="UP001056455">
    <property type="component" value="Chromosome"/>
</dbReference>
<gene>
    <name evidence="1" type="ORF">NF556_02040</name>
</gene>
<name>A0ABY4YUM0_9MICO</name>
<dbReference type="RefSeq" id="WP_252593845.1">
    <property type="nucleotide sequence ID" value="NZ_CP099489.1"/>
</dbReference>
<keyword evidence="2" id="KW-1185">Reference proteome</keyword>
<evidence type="ECO:0000313" key="2">
    <source>
        <dbReference type="Proteomes" id="UP001056455"/>
    </source>
</evidence>
<evidence type="ECO:0000313" key="1">
    <source>
        <dbReference type="EMBL" id="USQ80469.1"/>
    </source>
</evidence>